<sequence length="194" mass="22434">MKDLKKSYAVTNTKGSVGKTPISLSIAYDLGLKIQTNDLSALLLCYKENTKLVNTLEWEENIVYDMGGFVAEKVIDIISQVEKVIVPVNDDPSSLIHTISCLNQFKDIAKNEIIIIITKTESKTEYEKVKKTIDKKFPNNHFKYFELPSTKAFKHSLKYGKSIKYLVENNKRHNNWFGDYVRNYYEPILEEIKK</sequence>
<dbReference type="EMBL" id="KF740630">
    <property type="protein sequence ID" value="AHG28735.1"/>
    <property type="molecule type" value="Genomic_DNA"/>
</dbReference>
<proteinExistence type="predicted"/>
<organism evidence="1">
    <name type="scientific">Aliarcobacter butzleri</name>
    <dbReference type="NCBI Taxonomy" id="28197"/>
    <lineage>
        <taxon>Bacteria</taxon>
        <taxon>Pseudomonadati</taxon>
        <taxon>Campylobacterota</taxon>
        <taxon>Epsilonproteobacteria</taxon>
        <taxon>Campylobacterales</taxon>
        <taxon>Arcobacteraceae</taxon>
        <taxon>Aliarcobacter</taxon>
    </lineage>
</organism>
<name>W0M0I0_9BACT</name>
<geneLocation type="plasmid" evidence="1">
    <name>AB-1119-LD</name>
</geneLocation>
<reference evidence="1" key="1">
    <citation type="journal article" date="2014" name="PLoS ONE">
        <title>Presence and analysis of plasmids in human and animal associated arcobacter species.</title>
        <authorList>
            <person name="Douidah L."/>
            <person name="De Zutter L."/>
            <person name="Van Nieuwerburgh F."/>
            <person name="Deforce D."/>
            <person name="Ingmer H."/>
            <person name="Vandenberg O."/>
            <person name="Van den Abeele A.M."/>
            <person name="Houf K."/>
        </authorList>
    </citation>
    <scope>NUCLEOTIDE SEQUENCE</scope>
    <source>
        <strain evidence="1">AC1119</strain>
        <plasmid evidence="1">AB-1119-LD</plasmid>
    </source>
</reference>
<accession>W0M0I0</accession>
<dbReference type="AlphaFoldDB" id="W0M0I0"/>
<protein>
    <recommendedName>
        <fullName evidence="2">CobQ/CobB/MinD/ParA nucleotide binding domain-containing protein</fullName>
    </recommendedName>
</protein>
<dbReference type="RefSeq" id="WP_032072636.1">
    <property type="nucleotide sequence ID" value="NC_025153.1"/>
</dbReference>
<dbReference type="InterPro" id="IPR027417">
    <property type="entry name" value="P-loop_NTPase"/>
</dbReference>
<evidence type="ECO:0000313" key="1">
    <source>
        <dbReference type="EMBL" id="AHG28735.1"/>
    </source>
</evidence>
<evidence type="ECO:0008006" key="2">
    <source>
        <dbReference type="Google" id="ProtNLM"/>
    </source>
</evidence>
<dbReference type="SUPFAM" id="SSF52540">
    <property type="entry name" value="P-loop containing nucleoside triphosphate hydrolases"/>
    <property type="match status" value="1"/>
</dbReference>
<keyword evidence="1" id="KW-0614">Plasmid</keyword>
<dbReference type="Gene3D" id="3.40.50.300">
    <property type="entry name" value="P-loop containing nucleotide triphosphate hydrolases"/>
    <property type="match status" value="1"/>
</dbReference>